<dbReference type="GO" id="GO:0000271">
    <property type="term" value="P:polysaccharide biosynthetic process"/>
    <property type="evidence" value="ECO:0007669"/>
    <property type="project" value="TreeGrafter"/>
</dbReference>
<dbReference type="GO" id="GO:0008483">
    <property type="term" value="F:transaminase activity"/>
    <property type="evidence" value="ECO:0007669"/>
    <property type="project" value="TreeGrafter"/>
</dbReference>
<dbReference type="RefSeq" id="WP_093116137.1">
    <property type="nucleotide sequence ID" value="NZ_FNWJ01000001.1"/>
</dbReference>
<dbReference type="Gene3D" id="3.40.640.10">
    <property type="entry name" value="Type I PLP-dependent aspartate aminotransferase-like (Major domain)"/>
    <property type="match status" value="1"/>
</dbReference>
<dbReference type="InterPro" id="IPR015421">
    <property type="entry name" value="PyrdxlP-dep_Trfase_major"/>
</dbReference>
<comment type="similarity">
    <text evidence="2 5">Belongs to the DegT/DnrJ/EryC1 family.</text>
</comment>
<dbReference type="SUPFAM" id="SSF53383">
    <property type="entry name" value="PLP-dependent transferases"/>
    <property type="match status" value="1"/>
</dbReference>
<dbReference type="STRING" id="29539.SAMN02745716_0630"/>
<dbReference type="PANTHER" id="PTHR30244:SF36">
    <property type="entry name" value="3-OXO-GLUCOSE-6-PHOSPHATE:GLUTAMATE AMINOTRANSFERASE"/>
    <property type="match status" value="1"/>
</dbReference>
<sequence>MRISLFRFSLAPYRAELLTAIERVLASGRYVLGPEVEAFEREFAQAVGARHCVGVANGTEALMLALRALGVGPEDEVIVPSFTFYATAEAVAAIGARPVFCDVDPQTFCVTPETVKPRLGLRTRAIVAVHLFGYPAPIEELRAFGLPIVEDAAQAAGAARGGRRAGALGDIAAFSFFPSKNLPCLGDGGAVTSDDPVLAERVRLLRHHGSRDKETFEAIGLNSRLDALQAAVLRVLLPHLEEWTQRRRAAADHYRRAQLERWLALPVEPPDGRHVYHLFVTRHRHRESLARALSERGIEARSYYARPIHCQPAMRSFAPTYALPGTEEVAATNLALPIGPDLTANEVAEVVDAIAAAFSDAPSRPSVR</sequence>
<feature type="modified residue" description="N6-(pyridoxal phosphate)lysine" evidence="4">
    <location>
        <position position="180"/>
    </location>
</feature>
<accession>A0A1H6FMH2</accession>
<dbReference type="Pfam" id="PF01041">
    <property type="entry name" value="DegT_DnrJ_EryC1"/>
    <property type="match status" value="1"/>
</dbReference>
<dbReference type="PIRSF" id="PIRSF000390">
    <property type="entry name" value="PLP_StrS"/>
    <property type="match status" value="1"/>
</dbReference>
<evidence type="ECO:0000256" key="3">
    <source>
        <dbReference type="PIRSR" id="PIRSR000390-1"/>
    </source>
</evidence>
<evidence type="ECO:0000313" key="6">
    <source>
        <dbReference type="EMBL" id="SEH11005.1"/>
    </source>
</evidence>
<dbReference type="GO" id="GO:0030170">
    <property type="term" value="F:pyridoxal phosphate binding"/>
    <property type="evidence" value="ECO:0007669"/>
    <property type="project" value="TreeGrafter"/>
</dbReference>
<protein>
    <submittedName>
        <fullName evidence="6">dTDP-4-amino-4,6-dideoxygalactose transaminase</fullName>
    </submittedName>
</protein>
<dbReference type="Gene3D" id="3.90.1150.10">
    <property type="entry name" value="Aspartate Aminotransferase, domain 1"/>
    <property type="match status" value="1"/>
</dbReference>
<reference evidence="7" key="1">
    <citation type="submission" date="2016-10" db="EMBL/GenBank/DDBJ databases">
        <authorList>
            <person name="Varghese N."/>
            <person name="Submissions S."/>
        </authorList>
    </citation>
    <scope>NUCLEOTIDE SEQUENCE [LARGE SCALE GENOMIC DNA]</scope>
    <source>
        <strain evidence="7">ATCC 35263</strain>
    </source>
</reference>
<organism evidence="6 7">
    <name type="scientific">Thermoleophilum album</name>
    <dbReference type="NCBI Taxonomy" id="29539"/>
    <lineage>
        <taxon>Bacteria</taxon>
        <taxon>Bacillati</taxon>
        <taxon>Actinomycetota</taxon>
        <taxon>Thermoleophilia</taxon>
        <taxon>Thermoleophilales</taxon>
        <taxon>Thermoleophilaceae</taxon>
        <taxon>Thermoleophilum</taxon>
    </lineage>
</organism>
<dbReference type="AlphaFoldDB" id="A0A1H6FMH2"/>
<dbReference type="InterPro" id="IPR015424">
    <property type="entry name" value="PyrdxlP-dep_Trfase"/>
</dbReference>
<dbReference type="Proteomes" id="UP000222056">
    <property type="component" value="Unassembled WGS sequence"/>
</dbReference>
<feature type="active site" description="Proton acceptor" evidence="3">
    <location>
        <position position="180"/>
    </location>
</feature>
<keyword evidence="1 4" id="KW-0663">Pyridoxal phosphate</keyword>
<evidence type="ECO:0000256" key="1">
    <source>
        <dbReference type="ARBA" id="ARBA00022898"/>
    </source>
</evidence>
<dbReference type="InterPro" id="IPR000653">
    <property type="entry name" value="DegT/StrS_aminotransferase"/>
</dbReference>
<name>A0A1H6FMH2_THEAL</name>
<proteinExistence type="inferred from homology"/>
<evidence type="ECO:0000256" key="2">
    <source>
        <dbReference type="ARBA" id="ARBA00037999"/>
    </source>
</evidence>
<dbReference type="InterPro" id="IPR015422">
    <property type="entry name" value="PyrdxlP-dep_Trfase_small"/>
</dbReference>
<dbReference type="PANTHER" id="PTHR30244">
    <property type="entry name" value="TRANSAMINASE"/>
    <property type="match status" value="1"/>
</dbReference>
<keyword evidence="7" id="KW-1185">Reference proteome</keyword>
<gene>
    <name evidence="6" type="ORF">SAMN02745716_0630</name>
</gene>
<evidence type="ECO:0000313" key="7">
    <source>
        <dbReference type="Proteomes" id="UP000222056"/>
    </source>
</evidence>
<dbReference type="CDD" id="cd00616">
    <property type="entry name" value="AHBA_syn"/>
    <property type="match status" value="1"/>
</dbReference>
<dbReference type="EMBL" id="FNWJ01000001">
    <property type="protein sequence ID" value="SEH11005.1"/>
    <property type="molecule type" value="Genomic_DNA"/>
</dbReference>
<evidence type="ECO:0000256" key="4">
    <source>
        <dbReference type="PIRSR" id="PIRSR000390-2"/>
    </source>
</evidence>
<dbReference type="OrthoDB" id="9804264at2"/>
<evidence type="ECO:0000256" key="5">
    <source>
        <dbReference type="RuleBase" id="RU004508"/>
    </source>
</evidence>